<dbReference type="SMART" id="SM00336">
    <property type="entry name" value="BBOX"/>
    <property type="match status" value="1"/>
</dbReference>
<dbReference type="PANTHER" id="PTHR25465:SF32">
    <property type="entry name" value="BLOODTHIRSTY-RELATED GENE FAMILY, MEMBER 16 ISOFORM X1-RELATED"/>
    <property type="match status" value="1"/>
</dbReference>
<evidence type="ECO:0000313" key="10">
    <source>
        <dbReference type="EMBL" id="PWA18264.1"/>
    </source>
</evidence>
<evidence type="ECO:0000256" key="1">
    <source>
        <dbReference type="ARBA" id="ARBA00022723"/>
    </source>
</evidence>
<dbReference type="STRING" id="33528.ENSGAFP00000024082"/>
<keyword evidence="11" id="KW-1185">Reference proteome</keyword>
<proteinExistence type="predicted"/>
<dbReference type="InterPro" id="IPR013083">
    <property type="entry name" value="Znf_RING/FYVE/PHD"/>
</dbReference>
<evidence type="ECO:0000259" key="7">
    <source>
        <dbReference type="PROSITE" id="PS50089"/>
    </source>
</evidence>
<keyword evidence="2 4" id="KW-0863">Zinc-finger</keyword>
<organism evidence="10 11">
    <name type="scientific">Gambusia affinis</name>
    <name type="common">Western mosquitofish</name>
    <name type="synonym">Heterandria affinis</name>
    <dbReference type="NCBI Taxonomy" id="33528"/>
    <lineage>
        <taxon>Eukaryota</taxon>
        <taxon>Metazoa</taxon>
        <taxon>Chordata</taxon>
        <taxon>Craniata</taxon>
        <taxon>Vertebrata</taxon>
        <taxon>Euteleostomi</taxon>
        <taxon>Actinopterygii</taxon>
        <taxon>Neopterygii</taxon>
        <taxon>Teleostei</taxon>
        <taxon>Neoteleostei</taxon>
        <taxon>Acanthomorphata</taxon>
        <taxon>Ovalentaria</taxon>
        <taxon>Atherinomorphae</taxon>
        <taxon>Cyprinodontiformes</taxon>
        <taxon>Poeciliidae</taxon>
        <taxon>Poeciliinae</taxon>
        <taxon>Gambusia</taxon>
    </lineage>
</organism>
<dbReference type="PROSITE" id="PS00518">
    <property type="entry name" value="ZF_RING_1"/>
    <property type="match status" value="1"/>
</dbReference>
<dbReference type="InterPro" id="IPR001870">
    <property type="entry name" value="B30.2/SPRY"/>
</dbReference>
<dbReference type="Pfam" id="PF00643">
    <property type="entry name" value="zf-B_box"/>
    <property type="match status" value="1"/>
</dbReference>
<dbReference type="SMART" id="SM00184">
    <property type="entry name" value="RING"/>
    <property type="match status" value="1"/>
</dbReference>
<protein>
    <recommendedName>
        <fullName evidence="12">RING-type domain-containing protein</fullName>
    </recommendedName>
</protein>
<dbReference type="Proteomes" id="UP000250572">
    <property type="component" value="Unassembled WGS sequence"/>
</dbReference>
<gene>
    <name evidence="10" type="ORF">CCH79_00017818</name>
</gene>
<dbReference type="Pfam" id="PF13445">
    <property type="entry name" value="zf-RING_UBOX"/>
    <property type="match status" value="1"/>
</dbReference>
<dbReference type="InterPro" id="IPR051051">
    <property type="entry name" value="E3_ubiq-ligase_TRIM/RNF"/>
</dbReference>
<evidence type="ECO:0000259" key="9">
    <source>
        <dbReference type="PROSITE" id="PS50188"/>
    </source>
</evidence>
<dbReference type="Pfam" id="PF25600">
    <property type="entry name" value="TRIM_CC"/>
    <property type="match status" value="1"/>
</dbReference>
<accession>A0A315V5N2</accession>
<dbReference type="SUPFAM" id="SSF57845">
    <property type="entry name" value="B-box zinc-binding domain"/>
    <property type="match status" value="1"/>
</dbReference>
<dbReference type="PRINTS" id="PR01407">
    <property type="entry name" value="BUTYPHLNCDUF"/>
</dbReference>
<feature type="signal peptide" evidence="6">
    <location>
        <begin position="1"/>
        <end position="30"/>
    </location>
</feature>
<dbReference type="PROSITE" id="PS50089">
    <property type="entry name" value="ZF_RING_2"/>
    <property type="match status" value="1"/>
</dbReference>
<dbReference type="SMART" id="SM00589">
    <property type="entry name" value="PRY"/>
    <property type="match status" value="1"/>
</dbReference>
<keyword evidence="6" id="KW-0732">Signal</keyword>
<dbReference type="InterPro" id="IPR006574">
    <property type="entry name" value="PRY"/>
</dbReference>
<dbReference type="Gene3D" id="2.60.120.920">
    <property type="match status" value="1"/>
</dbReference>
<dbReference type="InterPro" id="IPR017907">
    <property type="entry name" value="Znf_RING_CS"/>
</dbReference>
<dbReference type="GO" id="GO:0005737">
    <property type="term" value="C:cytoplasm"/>
    <property type="evidence" value="ECO:0007669"/>
    <property type="project" value="UniProtKB-ARBA"/>
</dbReference>
<dbReference type="EMBL" id="NHOQ01002341">
    <property type="protein sequence ID" value="PWA18264.1"/>
    <property type="molecule type" value="Genomic_DNA"/>
</dbReference>
<feature type="domain" description="B30.2/SPRY" evidence="9">
    <location>
        <begin position="468"/>
        <end position="641"/>
    </location>
</feature>
<name>A0A315V5N2_GAMAF</name>
<dbReference type="InterPro" id="IPR013320">
    <property type="entry name" value="ConA-like_dom_sf"/>
</dbReference>
<evidence type="ECO:0000256" key="5">
    <source>
        <dbReference type="SAM" id="Coils"/>
    </source>
</evidence>
<dbReference type="Gene3D" id="3.30.160.60">
    <property type="entry name" value="Classic Zinc Finger"/>
    <property type="match status" value="1"/>
</dbReference>
<evidence type="ECO:0000256" key="6">
    <source>
        <dbReference type="SAM" id="SignalP"/>
    </source>
</evidence>
<sequence>MKRQTMIQNGGRRMLMTVAAHLLYVSQALSFSSASPALRLFPDARKTGGGGQNLNAQEQRNETYMSERETFLIQRTSSPADMASACSILYEEQVLCSICLGEFNEPVSTPCGHNFCKGCITQYWKSQDNAQCPLCKRRLGNKPKLKVNTEFRDMVEHFNRMRVQGGPKIVAQPGEVPCDVCTKPKLKAHKTCLVCLASYCEPHLESHQNLKKHKLIDPVSNLADRVCKKHDKMLELFCRTDQQCVCIMCLNDDHTGHEAVPLERAFQEWRGGYENVTSEMKKTENSISESVKNIRCFVEQSRETTADEIRETVQILTAFVASVQKYQGELVEAIEQKQKDIEKQAENQTTLLEQSLSELRRLRCDVEQFIQSEDYLCLLQNFPFNVTSDNTHLTDQPTGSILRMTQDIPDIGLHRHIEMVKKSVGQIEETLRNEMEMLIQKVRSSDSYDAPTQSHAVENMADNNFLPELWSQPQGELMKIQQSNAVDLTLDPYTASNWLKVSDDGKRLTSRGRQQIFSSFFGRPFKYLPYVLAKEGFSSGRFYYEVQVGGCKRWLLGVVKEFINREMYSVPTPEDGAWVLNRPSNMFLTVGVFVDYEEVACTTPNWGTGWSACIKRGSCPRSELHLPDVMGVPDQESNGEQ</sequence>
<reference evidence="10 11" key="1">
    <citation type="journal article" date="2018" name="G3 (Bethesda)">
        <title>A High-Quality Reference Genome for the Invasive Mosquitofish Gambusia affinis Using a Chicago Library.</title>
        <authorList>
            <person name="Hoffberg S.L."/>
            <person name="Troendle N.J."/>
            <person name="Glenn T.C."/>
            <person name="Mahmud O."/>
            <person name="Louha S."/>
            <person name="Chalopin D."/>
            <person name="Bennetzen J.L."/>
            <person name="Mauricio R."/>
        </authorList>
    </citation>
    <scope>NUCLEOTIDE SEQUENCE [LARGE SCALE GENOMIC DNA]</scope>
    <source>
        <strain evidence="10">NE01/NJP1002.9</strain>
        <tissue evidence="10">Muscle</tissue>
    </source>
</reference>
<evidence type="ECO:0008006" key="12">
    <source>
        <dbReference type="Google" id="ProtNLM"/>
    </source>
</evidence>
<dbReference type="Gene3D" id="3.30.40.10">
    <property type="entry name" value="Zinc/RING finger domain, C3HC4 (zinc finger)"/>
    <property type="match status" value="1"/>
</dbReference>
<feature type="coiled-coil region" evidence="5">
    <location>
        <begin position="331"/>
        <end position="362"/>
    </location>
</feature>
<dbReference type="InterPro" id="IPR043136">
    <property type="entry name" value="B30.2/SPRY_sf"/>
</dbReference>
<dbReference type="SUPFAM" id="SSF49899">
    <property type="entry name" value="Concanavalin A-like lectins/glucanases"/>
    <property type="match status" value="1"/>
</dbReference>
<feature type="chain" id="PRO_5016354694" description="RING-type domain-containing protein" evidence="6">
    <location>
        <begin position="31"/>
        <end position="641"/>
    </location>
</feature>
<dbReference type="InterPro" id="IPR027370">
    <property type="entry name" value="Znf-RING_euk"/>
</dbReference>
<dbReference type="InterPro" id="IPR001841">
    <property type="entry name" value="Znf_RING"/>
</dbReference>
<dbReference type="PROSITE" id="PS50188">
    <property type="entry name" value="B302_SPRY"/>
    <property type="match status" value="1"/>
</dbReference>
<dbReference type="InterPro" id="IPR058030">
    <property type="entry name" value="TRIM8/14/16/25/29/45/65_CC"/>
</dbReference>
<evidence type="ECO:0000256" key="4">
    <source>
        <dbReference type="PROSITE-ProRule" id="PRU00024"/>
    </source>
</evidence>
<dbReference type="GO" id="GO:0008270">
    <property type="term" value="F:zinc ion binding"/>
    <property type="evidence" value="ECO:0007669"/>
    <property type="project" value="UniProtKB-KW"/>
</dbReference>
<dbReference type="SUPFAM" id="SSF57850">
    <property type="entry name" value="RING/U-box"/>
    <property type="match status" value="1"/>
</dbReference>
<dbReference type="PROSITE" id="PS50119">
    <property type="entry name" value="ZF_BBOX"/>
    <property type="match status" value="1"/>
</dbReference>
<dbReference type="PANTHER" id="PTHR25465">
    <property type="entry name" value="B-BOX DOMAIN CONTAINING"/>
    <property type="match status" value="1"/>
</dbReference>
<evidence type="ECO:0000256" key="2">
    <source>
        <dbReference type="ARBA" id="ARBA00022771"/>
    </source>
</evidence>
<feature type="domain" description="B box-type" evidence="8">
    <location>
        <begin position="222"/>
        <end position="262"/>
    </location>
</feature>
<dbReference type="InterPro" id="IPR000315">
    <property type="entry name" value="Znf_B-box"/>
</dbReference>
<dbReference type="InterPro" id="IPR003879">
    <property type="entry name" value="Butyrophylin_SPRY"/>
</dbReference>
<evidence type="ECO:0000256" key="3">
    <source>
        <dbReference type="ARBA" id="ARBA00022833"/>
    </source>
</evidence>
<dbReference type="AlphaFoldDB" id="A0A315V5N2"/>
<evidence type="ECO:0000313" key="11">
    <source>
        <dbReference type="Proteomes" id="UP000250572"/>
    </source>
</evidence>
<dbReference type="Pfam" id="PF13765">
    <property type="entry name" value="PRY"/>
    <property type="match status" value="1"/>
</dbReference>
<keyword evidence="3" id="KW-0862">Zinc</keyword>
<feature type="domain" description="RING-type" evidence="7">
    <location>
        <begin position="96"/>
        <end position="136"/>
    </location>
</feature>
<dbReference type="Gene3D" id="4.10.830.40">
    <property type="match status" value="1"/>
</dbReference>
<dbReference type="CDD" id="cd19769">
    <property type="entry name" value="Bbox2_TRIM16-like"/>
    <property type="match status" value="1"/>
</dbReference>
<keyword evidence="5" id="KW-0175">Coiled coil</keyword>
<keyword evidence="1" id="KW-0479">Metal-binding</keyword>
<evidence type="ECO:0000259" key="8">
    <source>
        <dbReference type="PROSITE" id="PS50119"/>
    </source>
</evidence>
<comment type="caution">
    <text evidence="10">The sequence shown here is derived from an EMBL/GenBank/DDBJ whole genome shotgun (WGS) entry which is preliminary data.</text>
</comment>